<dbReference type="PANTHER" id="PTHR14559">
    <property type="entry name" value="CASPASE RECRUITMENT DOMAIN FAMILY"/>
    <property type="match status" value="1"/>
</dbReference>
<reference evidence="6 7" key="1">
    <citation type="submission" date="2014-04" db="EMBL/GenBank/DDBJ databases">
        <title>Genome evolution of avian class.</title>
        <authorList>
            <person name="Zhang G."/>
            <person name="Li C."/>
        </authorList>
    </citation>
    <scope>NUCLEOTIDE SEQUENCE [LARGE SCALE GENOMIC DNA]</scope>
    <source>
        <strain evidence="6">BGI_N331</strain>
    </source>
</reference>
<protein>
    <submittedName>
        <fullName evidence="6">Caspase recruitment domain-containing protein 9</fullName>
    </submittedName>
</protein>
<dbReference type="FunFam" id="1.10.533.10:FF:000003">
    <property type="entry name" value="Caspase recruitment domain family, member 11"/>
    <property type="match status" value="1"/>
</dbReference>
<dbReference type="GO" id="GO:0042981">
    <property type="term" value="P:regulation of apoptotic process"/>
    <property type="evidence" value="ECO:0007669"/>
    <property type="project" value="InterPro"/>
</dbReference>
<dbReference type="EMBL" id="KK707466">
    <property type="protein sequence ID" value="KFQ31292.1"/>
    <property type="molecule type" value="Genomic_DNA"/>
</dbReference>
<dbReference type="CDD" id="cd08809">
    <property type="entry name" value="CARD_CARD9"/>
    <property type="match status" value="1"/>
</dbReference>
<proteinExistence type="predicted"/>
<gene>
    <name evidence="6" type="ORF">N331_07690</name>
</gene>
<dbReference type="SUPFAM" id="SSF47986">
    <property type="entry name" value="DEATH domain"/>
    <property type="match status" value="1"/>
</dbReference>
<name>A0A091RS76_MERNU</name>
<feature type="domain" description="CARD" evidence="5">
    <location>
        <begin position="6"/>
        <end position="98"/>
    </location>
</feature>
<evidence type="ECO:0000313" key="6">
    <source>
        <dbReference type="EMBL" id="KFQ31292.1"/>
    </source>
</evidence>
<evidence type="ECO:0000313" key="7">
    <source>
        <dbReference type="Proteomes" id="UP000052967"/>
    </source>
</evidence>
<dbReference type="PROSITE" id="PS50209">
    <property type="entry name" value="CARD"/>
    <property type="match status" value="1"/>
</dbReference>
<dbReference type="GO" id="GO:0005737">
    <property type="term" value="C:cytoplasm"/>
    <property type="evidence" value="ECO:0007669"/>
    <property type="project" value="TreeGrafter"/>
</dbReference>
<dbReference type="Proteomes" id="UP000052967">
    <property type="component" value="Unassembled WGS sequence"/>
</dbReference>
<organism evidence="6 7">
    <name type="scientific">Merops nubicus</name>
    <name type="common">Northern carmine bee-eater</name>
    <dbReference type="NCBI Taxonomy" id="57421"/>
    <lineage>
        <taxon>Eukaryota</taxon>
        <taxon>Metazoa</taxon>
        <taxon>Chordata</taxon>
        <taxon>Craniata</taxon>
        <taxon>Vertebrata</taxon>
        <taxon>Euteleostomi</taxon>
        <taxon>Archelosauria</taxon>
        <taxon>Archosauria</taxon>
        <taxon>Dinosauria</taxon>
        <taxon>Saurischia</taxon>
        <taxon>Theropoda</taxon>
        <taxon>Coelurosauria</taxon>
        <taxon>Aves</taxon>
        <taxon>Neognathae</taxon>
        <taxon>Neoaves</taxon>
        <taxon>Telluraves</taxon>
        <taxon>Coraciimorphae</taxon>
        <taxon>Coraciiformes</taxon>
        <taxon>Meropidae</taxon>
        <taxon>Merops</taxon>
    </lineage>
</organism>
<feature type="region of interest" description="Disordered" evidence="4">
    <location>
        <begin position="514"/>
        <end position="546"/>
    </location>
</feature>
<accession>A0A091RS76</accession>
<dbReference type="InterPro" id="IPR042142">
    <property type="entry name" value="CARD_CARD9"/>
</dbReference>
<feature type="coiled-coil region" evidence="3">
    <location>
        <begin position="386"/>
        <end position="427"/>
    </location>
</feature>
<dbReference type="InterPro" id="IPR001315">
    <property type="entry name" value="CARD"/>
</dbReference>
<dbReference type="PANTHER" id="PTHR14559:SF3">
    <property type="entry name" value="CASPASE RECRUITMENT DOMAIN-CONTAINING PROTEIN 9"/>
    <property type="match status" value="1"/>
</dbReference>
<keyword evidence="1" id="KW-0597">Phosphoprotein</keyword>
<dbReference type="GO" id="GO:0050700">
    <property type="term" value="F:CARD domain binding"/>
    <property type="evidence" value="ECO:0007669"/>
    <property type="project" value="TreeGrafter"/>
</dbReference>
<dbReference type="InterPro" id="IPR011029">
    <property type="entry name" value="DEATH-like_dom_sf"/>
</dbReference>
<evidence type="ECO:0000256" key="4">
    <source>
        <dbReference type="SAM" id="MobiDB-lite"/>
    </source>
</evidence>
<sequence length="546" mass="64549">MLEEDNDETCWNQLEDFRVKLISVIDPSRITPYLRQCKVITHDDEEQVLNDPSLVMRKRKAGVLLDILQRTGHKGFEAFLESLELYYPQLYKKITGKEPSRVFSMIIDTAGESGLSQLLMNEIMKLQSSMQEERRKAQELAVWLHTKEDTIREMWVRDSLLRKHQERAQKMKEERDSLSKELRKCKDENYNLAMSFAKQSEEKSAALMKNRDLMLEIDHLKHSLMKAEDDCKLERKHTMKLKHAIEQRPSHEVMWEIQQEKELLLAKNQELENTLQVAREQNLEKSISSETLENDCSQILGERQELLNTIYSLRKELRRAQALQDKVEEREMLELQCMSLRKDSQMYKRRIEAVLQQMEEVASERDQALLTREQFYVQYSKNLVERDSYRKQIRELGERCDEMQLQLFQKESQLLATEAKLKRLQLELPMQTSDLDDTSSRDSQEVSRVPLQRQQNRPVTESPCVLRFLSVGHSYGISQQDLVSLSKSGELNYFDEELAEKERRRMKDCFERYRRKRAMRRAPKGRPHEADWENTSGSDNTDTEGS</sequence>
<dbReference type="GO" id="GO:0043123">
    <property type="term" value="P:positive regulation of canonical NF-kappaB signal transduction"/>
    <property type="evidence" value="ECO:0007669"/>
    <property type="project" value="TreeGrafter"/>
</dbReference>
<evidence type="ECO:0000256" key="2">
    <source>
        <dbReference type="ARBA" id="ARBA00023054"/>
    </source>
</evidence>
<evidence type="ECO:0000259" key="5">
    <source>
        <dbReference type="PROSITE" id="PS50209"/>
    </source>
</evidence>
<dbReference type="Pfam" id="PF00619">
    <property type="entry name" value="CARD"/>
    <property type="match status" value="1"/>
</dbReference>
<dbReference type="AlphaFoldDB" id="A0A091RS76"/>
<feature type="coiled-coil region" evidence="3">
    <location>
        <begin position="161"/>
        <end position="230"/>
    </location>
</feature>
<evidence type="ECO:0000256" key="3">
    <source>
        <dbReference type="SAM" id="Coils"/>
    </source>
</evidence>
<evidence type="ECO:0000256" key="1">
    <source>
        <dbReference type="ARBA" id="ARBA00022553"/>
    </source>
</evidence>
<keyword evidence="2 3" id="KW-0175">Coiled coil</keyword>
<dbReference type="Gene3D" id="1.10.533.10">
    <property type="entry name" value="Death Domain, Fas"/>
    <property type="match status" value="1"/>
</dbReference>
<feature type="compositionally biased region" description="Basic residues" evidence="4">
    <location>
        <begin position="514"/>
        <end position="525"/>
    </location>
</feature>
<keyword evidence="7" id="KW-1185">Reference proteome</keyword>
<feature type="region of interest" description="Disordered" evidence="4">
    <location>
        <begin position="432"/>
        <end position="458"/>
    </location>
</feature>
<feature type="coiled-coil region" evidence="3">
    <location>
        <begin position="254"/>
        <end position="343"/>
    </location>
</feature>